<dbReference type="SUPFAM" id="SSF52540">
    <property type="entry name" value="P-loop containing nucleoside triphosphate hydrolases"/>
    <property type="match status" value="1"/>
</dbReference>
<proteinExistence type="predicted"/>
<dbReference type="AlphaFoldDB" id="A0A9R1PXI6"/>
<protein>
    <submittedName>
        <fullName evidence="7">Uncharacterized protein</fullName>
    </submittedName>
</protein>
<dbReference type="InterPro" id="IPR041679">
    <property type="entry name" value="DNA2/NAM7-like_C"/>
</dbReference>
<dbReference type="CDD" id="cd18808">
    <property type="entry name" value="SF1_C_Upf1"/>
    <property type="match status" value="1"/>
</dbReference>
<dbReference type="PANTHER" id="PTHR21529:SF4">
    <property type="entry name" value="TPR AND ANKYRIN REPEAT-CONTAINING PROTEIN 1"/>
    <property type="match status" value="1"/>
</dbReference>
<gene>
    <name evidence="7" type="ORF">TRITD_2Bv1G215790</name>
</gene>
<dbReference type="InterPro" id="IPR027417">
    <property type="entry name" value="P-loop_NTPase"/>
</dbReference>
<sequence>MRIWKALTFDTHIDNNFTVIKSLLAPTNLGEDVCDVCIKQHGGCLASFTEQLLSIKLNRSQMDAIESVISAVQCGHVNLMKLIWGPPGTGKTKTLSALLWVLARLKCRTLTCAPTNVSVIGVCTRFLKKMKNFSEIIDENGLPFSFGDILLFGSRSNMDITEDLQEVYLDFRVDELAECFSSSSGWNYRIASMVSFFEDSVSRYDMLLEDDGKIDPVCFLDFIKKQFDATAIALKRCVMSLWVHLPGRCFSHDSVINISMLLNMLEKFSTLLCKADLTDESLKRGLGCLSTVNSVCVKSISSLEKELDGARSTCLKLLKDLLHSLNLPTGVDKNWVKNYCIRNATLLFCTTSSSYHLHDMNIAPLDVLIVDEAAQVRECELVISLRLHLLKHVVLVGDDCQLSAMVKSKVCKEAGFGTSLFGRLIALKVEKHLLNIPYRMNPCISLFPNAQFYERKILDGSSVLSPSYNKDYTCLPFGSYTFINVTDGREDKEGTGNSRRNMVEVAIVLHLIHTIFKSWKKTGQGFSIGVVSPYNAQVDAIKIRLGKKYDACDGFNVRVKSIDGFQGEEDDIIILSTVRSNGRGVVGFLADNQRTNVALTRARHCLWIVGNAHTLYKSGTEWTDLVADAERRKCVFSATNDATICRLVLQVKQELDELDDLLNADSVVFSNTRWKVILSDEFRKTFTKLKSPQLRREVLQKLIKLGRGWRTTVKNLDIPGVSHLPKVYKVRDLYLVWSTDMEKTERRYFQIIKIWDLQSQQSVARTVQRLENLFSMYTDDYLDHCRRVQTQGKLEVPKVWDVGHDIIRYNMDCKVDAHEEHDLADTSYAIENSKVSESFLLMKFYSLSSGMAKHLLTATDGSEINIPFELSDEERVVIQFPLTSFILGRSGTGKTTVLTMKLIQKEQLSLIASQGLNLDGADLSVVDENNIMPLKNEGESSVKQVFITVSPKLCSAIKDHICRLKTFGEGEPWRSGKVAAL</sequence>
<keyword evidence="2" id="KW-0378">Hydrolase</keyword>
<dbReference type="GO" id="GO:0005524">
    <property type="term" value="F:ATP binding"/>
    <property type="evidence" value="ECO:0007669"/>
    <property type="project" value="UniProtKB-KW"/>
</dbReference>
<evidence type="ECO:0000259" key="6">
    <source>
        <dbReference type="Pfam" id="PF13087"/>
    </source>
</evidence>
<dbReference type="Proteomes" id="UP000324705">
    <property type="component" value="Chromosome 2B"/>
</dbReference>
<dbReference type="GO" id="GO:0005694">
    <property type="term" value="C:chromosome"/>
    <property type="evidence" value="ECO:0007669"/>
    <property type="project" value="UniProtKB-ARBA"/>
</dbReference>
<dbReference type="GO" id="GO:0004386">
    <property type="term" value="F:helicase activity"/>
    <property type="evidence" value="ECO:0007669"/>
    <property type="project" value="UniProtKB-KW"/>
</dbReference>
<organism evidence="7 8">
    <name type="scientific">Triticum turgidum subsp. durum</name>
    <name type="common">Durum wheat</name>
    <name type="synonym">Triticum durum</name>
    <dbReference type="NCBI Taxonomy" id="4567"/>
    <lineage>
        <taxon>Eukaryota</taxon>
        <taxon>Viridiplantae</taxon>
        <taxon>Streptophyta</taxon>
        <taxon>Embryophyta</taxon>
        <taxon>Tracheophyta</taxon>
        <taxon>Spermatophyta</taxon>
        <taxon>Magnoliopsida</taxon>
        <taxon>Liliopsida</taxon>
        <taxon>Poales</taxon>
        <taxon>Poaceae</taxon>
        <taxon>BOP clade</taxon>
        <taxon>Pooideae</taxon>
        <taxon>Triticodae</taxon>
        <taxon>Triticeae</taxon>
        <taxon>Triticinae</taxon>
        <taxon>Triticum</taxon>
    </lineage>
</organism>
<keyword evidence="1" id="KW-0547">Nucleotide-binding</keyword>
<dbReference type="PANTHER" id="PTHR21529">
    <property type="entry name" value="MAMMARY TURMOR VIRUS RECEPTOR HOMOLOG 1, 2 MTVR1, 2"/>
    <property type="match status" value="1"/>
</dbReference>
<keyword evidence="4" id="KW-0067">ATP-binding</keyword>
<evidence type="ECO:0000256" key="1">
    <source>
        <dbReference type="ARBA" id="ARBA00022741"/>
    </source>
</evidence>
<evidence type="ECO:0000313" key="8">
    <source>
        <dbReference type="Proteomes" id="UP000324705"/>
    </source>
</evidence>
<dbReference type="Gene3D" id="3.40.50.300">
    <property type="entry name" value="P-loop containing nucleotide triphosphate hydrolases"/>
    <property type="match status" value="2"/>
</dbReference>
<evidence type="ECO:0000259" key="5">
    <source>
        <dbReference type="Pfam" id="PF13086"/>
    </source>
</evidence>
<keyword evidence="3" id="KW-0347">Helicase</keyword>
<dbReference type="EMBL" id="LT934114">
    <property type="protein sequence ID" value="VAH51505.1"/>
    <property type="molecule type" value="Genomic_DNA"/>
</dbReference>
<evidence type="ECO:0000256" key="4">
    <source>
        <dbReference type="ARBA" id="ARBA00022840"/>
    </source>
</evidence>
<feature type="domain" description="DNA2/NAM7 helicase helicase" evidence="5">
    <location>
        <begin position="56"/>
        <end position="409"/>
    </location>
</feature>
<accession>A0A9R1PXI6</accession>
<evidence type="ECO:0000256" key="2">
    <source>
        <dbReference type="ARBA" id="ARBA00022801"/>
    </source>
</evidence>
<evidence type="ECO:0000313" key="7">
    <source>
        <dbReference type="EMBL" id="VAH51505.1"/>
    </source>
</evidence>
<dbReference type="FunFam" id="3.40.50.300:FF:000326">
    <property type="entry name" value="P-loop containing nucleoside triphosphate hydrolase"/>
    <property type="match status" value="1"/>
</dbReference>
<dbReference type="InterPro" id="IPR039904">
    <property type="entry name" value="TRANK1"/>
</dbReference>
<dbReference type="Pfam" id="PF13087">
    <property type="entry name" value="AAA_12"/>
    <property type="match status" value="1"/>
</dbReference>
<name>A0A9R1PXI6_TRITD</name>
<dbReference type="InterPro" id="IPR041677">
    <property type="entry name" value="DNA2/NAM7_AAA_11"/>
</dbReference>
<evidence type="ECO:0000256" key="3">
    <source>
        <dbReference type="ARBA" id="ARBA00022806"/>
    </source>
</evidence>
<keyword evidence="8" id="KW-1185">Reference proteome</keyword>
<reference evidence="7 8" key="1">
    <citation type="submission" date="2017-09" db="EMBL/GenBank/DDBJ databases">
        <authorList>
            <consortium name="International Durum Wheat Genome Sequencing Consortium (IDWGSC)"/>
            <person name="Milanesi L."/>
        </authorList>
    </citation>
    <scope>NUCLEOTIDE SEQUENCE [LARGE SCALE GENOMIC DNA]</scope>
    <source>
        <strain evidence="8">cv. Svevo</strain>
    </source>
</reference>
<dbReference type="GO" id="GO:0016787">
    <property type="term" value="F:hydrolase activity"/>
    <property type="evidence" value="ECO:0007669"/>
    <property type="project" value="UniProtKB-KW"/>
</dbReference>
<dbReference type="Gramene" id="TRITD2Bv1G215790.2">
    <property type="protein sequence ID" value="TRITD2Bv1G215790.2"/>
    <property type="gene ID" value="TRITD2Bv1G215790"/>
</dbReference>
<dbReference type="InterPro" id="IPR047187">
    <property type="entry name" value="SF1_C_Upf1"/>
</dbReference>
<dbReference type="Pfam" id="PF13086">
    <property type="entry name" value="AAA_11"/>
    <property type="match status" value="1"/>
</dbReference>
<feature type="domain" description="DNA2/NAM7 helicase-like C-terminal" evidence="6">
    <location>
        <begin position="417"/>
        <end position="612"/>
    </location>
</feature>